<organism evidence="1 2">
    <name type="scientific">Mycoplasma wenyonii (strain Massachusetts)</name>
    <name type="common">Eperythrozoon wenyonii</name>
    <dbReference type="NCBI Taxonomy" id="1197325"/>
    <lineage>
        <taxon>Bacteria</taxon>
        <taxon>Bacillati</taxon>
        <taxon>Mycoplasmatota</taxon>
        <taxon>Mollicutes</taxon>
        <taxon>Mycoplasmataceae</taxon>
        <taxon>Mycoplasma</taxon>
    </lineage>
</organism>
<name>I6YBC0_MYCWM</name>
<evidence type="ECO:0000313" key="2">
    <source>
        <dbReference type="Proteomes" id="UP000009005"/>
    </source>
</evidence>
<protein>
    <submittedName>
        <fullName evidence="1">Uncharacterized protein</fullName>
    </submittedName>
</protein>
<gene>
    <name evidence="1" type="ordered locus">WEN_02420</name>
</gene>
<sequence>MSLPLDLLGKAIVALVASAGVAIPVSHALKSTSVERVKLESEDDLKKSCLIVLQGEERGDSDNKDKKLIVCQRDKNPWTTEFFFYDSSKDFSTSELKIVNHIEIDSGSTEAVLVFEGNAETSQKETIENLPPRTWTSLRGINLKEKTTVDMKGKKMQFEDNGQVTHCDLKEFSQ</sequence>
<proteinExistence type="predicted"/>
<dbReference type="RefSeq" id="WP_014849981.1">
    <property type="nucleotide sequence ID" value="NC_018149.1"/>
</dbReference>
<dbReference type="AlphaFoldDB" id="I6YBC0"/>
<dbReference type="KEGG" id="mwe:WEN_02420"/>
<dbReference type="HOGENOM" id="CLU_1538424_0_0_14"/>
<accession>I6YBC0</accession>
<evidence type="ECO:0000313" key="1">
    <source>
        <dbReference type="EMBL" id="AFN65271.1"/>
    </source>
</evidence>
<dbReference type="Proteomes" id="UP000009005">
    <property type="component" value="Chromosome"/>
</dbReference>
<dbReference type="EMBL" id="CP003703">
    <property type="protein sequence ID" value="AFN65271.1"/>
    <property type="molecule type" value="Genomic_DNA"/>
</dbReference>
<dbReference type="PATRIC" id="fig|1197325.3.peg.520"/>
<keyword evidence="2" id="KW-1185">Reference proteome</keyword>
<reference evidence="1 2" key="1">
    <citation type="journal article" date="2012" name="J. Bacteriol.">
        <title>Complete genome sequence of Mycoplasma wenyonii strain Massachusetts.</title>
        <authorList>
            <person name="Dos Santos A.P."/>
            <person name="Guimaraes A.M."/>
            <person name="do Nascimento N.C."/>
            <person name="Sanmiguel P.J."/>
            <person name="Messick J.B."/>
        </authorList>
    </citation>
    <scope>NUCLEOTIDE SEQUENCE [LARGE SCALE GENOMIC DNA]</scope>
    <source>
        <strain evidence="1 2">Massachusetts</strain>
    </source>
</reference>